<feature type="region of interest" description="Disordered" evidence="6">
    <location>
        <begin position="70"/>
        <end position="107"/>
    </location>
</feature>
<proteinExistence type="predicted"/>
<evidence type="ECO:0000313" key="7">
    <source>
        <dbReference type="EMBL" id="KAI1881584.1"/>
    </source>
</evidence>
<feature type="region of interest" description="Disordered" evidence="6">
    <location>
        <begin position="1"/>
        <end position="27"/>
    </location>
</feature>
<dbReference type="Proteomes" id="UP000829685">
    <property type="component" value="Unassembled WGS sequence"/>
</dbReference>
<organism evidence="7 8">
    <name type="scientific">Neoarthrinium moseri</name>
    <dbReference type="NCBI Taxonomy" id="1658444"/>
    <lineage>
        <taxon>Eukaryota</taxon>
        <taxon>Fungi</taxon>
        <taxon>Dikarya</taxon>
        <taxon>Ascomycota</taxon>
        <taxon>Pezizomycotina</taxon>
        <taxon>Sordariomycetes</taxon>
        <taxon>Xylariomycetidae</taxon>
        <taxon>Amphisphaeriales</taxon>
        <taxon>Apiosporaceae</taxon>
        <taxon>Neoarthrinium</taxon>
    </lineage>
</organism>
<dbReference type="GO" id="GO:0005634">
    <property type="term" value="C:nucleus"/>
    <property type="evidence" value="ECO:0007669"/>
    <property type="project" value="UniProtKB-SubCell"/>
</dbReference>
<evidence type="ECO:0008006" key="9">
    <source>
        <dbReference type="Google" id="ProtNLM"/>
    </source>
</evidence>
<dbReference type="GO" id="GO:0000981">
    <property type="term" value="F:DNA-binding transcription factor activity, RNA polymerase II-specific"/>
    <property type="evidence" value="ECO:0007669"/>
    <property type="project" value="TreeGrafter"/>
</dbReference>
<gene>
    <name evidence="7" type="ORF">JX265_000410</name>
</gene>
<dbReference type="PANTHER" id="PTHR31845">
    <property type="entry name" value="FINGER DOMAIN PROTEIN, PUTATIVE-RELATED"/>
    <property type="match status" value="1"/>
</dbReference>
<evidence type="ECO:0000256" key="2">
    <source>
        <dbReference type="ARBA" id="ARBA00023015"/>
    </source>
</evidence>
<feature type="compositionally biased region" description="Acidic residues" evidence="6">
    <location>
        <begin position="81"/>
        <end position="91"/>
    </location>
</feature>
<dbReference type="InterPro" id="IPR051089">
    <property type="entry name" value="prtT"/>
</dbReference>
<reference evidence="7" key="1">
    <citation type="submission" date="2021-03" db="EMBL/GenBank/DDBJ databases">
        <title>Revisited historic fungal species revealed as producer of novel bioactive compounds through whole genome sequencing and comparative genomics.</title>
        <authorList>
            <person name="Vignolle G.A."/>
            <person name="Hochenegger N."/>
            <person name="Mach R.L."/>
            <person name="Mach-Aigner A.R."/>
            <person name="Javad Rahimi M."/>
            <person name="Salim K.A."/>
            <person name="Chan C.M."/>
            <person name="Lim L.B.L."/>
            <person name="Cai F."/>
            <person name="Druzhinina I.S."/>
            <person name="U'Ren J.M."/>
            <person name="Derntl C."/>
        </authorList>
    </citation>
    <scope>NUCLEOTIDE SEQUENCE</scope>
    <source>
        <strain evidence="7">TUCIM 5799</strain>
    </source>
</reference>
<evidence type="ECO:0000313" key="8">
    <source>
        <dbReference type="Proteomes" id="UP000829685"/>
    </source>
</evidence>
<feature type="compositionally biased region" description="Polar residues" evidence="6">
    <location>
        <begin position="94"/>
        <end position="107"/>
    </location>
</feature>
<keyword evidence="8" id="KW-1185">Reference proteome</keyword>
<keyword evidence="4" id="KW-0804">Transcription</keyword>
<dbReference type="EMBL" id="JAFIMR010000001">
    <property type="protein sequence ID" value="KAI1881584.1"/>
    <property type="molecule type" value="Genomic_DNA"/>
</dbReference>
<comment type="caution">
    <text evidence="7">The sequence shown here is derived from an EMBL/GenBank/DDBJ whole genome shotgun (WGS) entry which is preliminary data.</text>
</comment>
<keyword evidence="3" id="KW-0238">DNA-binding</keyword>
<dbReference type="PANTHER" id="PTHR31845:SF10">
    <property type="entry name" value="ZN(II)2CYS6 TRANSCRIPTION FACTOR (EUROFUNG)"/>
    <property type="match status" value="1"/>
</dbReference>
<protein>
    <recommendedName>
        <fullName evidence="9">Cercosporin resistance protein</fullName>
    </recommendedName>
</protein>
<evidence type="ECO:0000256" key="1">
    <source>
        <dbReference type="ARBA" id="ARBA00004123"/>
    </source>
</evidence>
<name>A0A9P9WYH7_9PEZI</name>
<keyword evidence="5" id="KW-0539">Nucleus</keyword>
<dbReference type="AlphaFoldDB" id="A0A9P9WYH7"/>
<dbReference type="GO" id="GO:0000976">
    <property type="term" value="F:transcription cis-regulatory region binding"/>
    <property type="evidence" value="ECO:0007669"/>
    <property type="project" value="TreeGrafter"/>
</dbReference>
<sequence length="580" mass="65606">MREPCVQRAPARARERKRPRESKVSQLEKKIEDLSSILVAETTRPESAPEWIRKKSKQLMSYSHVFPSRELHQPNFAPEESPQEDANEEWPEISHSSGLAQTSSTAGWPTGQEAQMWLEKYREKMMRLCPFVIIPPGMTSDELRRERPFLWKSSMLEACNEDGYRQMSLGRELLKTFSEALITKPTKSLDLLQGLLLYIAWFHYGLNSFQVTNLLGLARSLCMSLGFAQCSLQSDPFSYSSSSLEKMRAYAGTYYLVTSAFATSKISEAFMSTNYLSTICDILEERIEYPTDRLLGNMVRVQELAQSIVVTTSSLYRNPPKSELSTLPSILLVRSFQGRINDLKSTIPPDLQDNPQLLAHIHIAEVLLYDISLQDMPPACSILQDTDRLELLWSLLGSLKSFTALRSFSDLTGSTQWPGISCVDCMYAFITCLKIITLDAPGWDLAFVRKDLDLTTHLERRLQAVERACTQRGQRQRLSGADGKSQEKDPYERLANMLRHVKGMLEVLPEPTVVASSAAQVVTPQSIDSFPTGMDNLSNLKLGMWHQRWEDTGEDTRDWDDGVNGALDFTPDLIMSGYVP</sequence>
<evidence type="ECO:0000256" key="4">
    <source>
        <dbReference type="ARBA" id="ARBA00023163"/>
    </source>
</evidence>
<comment type="subcellular location">
    <subcellularLocation>
        <location evidence="1">Nucleus</location>
    </subcellularLocation>
</comment>
<keyword evidence="2" id="KW-0805">Transcription regulation</keyword>
<evidence type="ECO:0000256" key="5">
    <source>
        <dbReference type="ARBA" id="ARBA00023242"/>
    </source>
</evidence>
<evidence type="ECO:0000256" key="6">
    <source>
        <dbReference type="SAM" id="MobiDB-lite"/>
    </source>
</evidence>
<accession>A0A9P9WYH7</accession>
<evidence type="ECO:0000256" key="3">
    <source>
        <dbReference type="ARBA" id="ARBA00023125"/>
    </source>
</evidence>